<dbReference type="STRING" id="290340.AAur_2212"/>
<organism evidence="4 5">
    <name type="scientific">Paenarthrobacter aurescens (strain TC1)</name>
    <dbReference type="NCBI Taxonomy" id="290340"/>
    <lineage>
        <taxon>Bacteria</taxon>
        <taxon>Bacillati</taxon>
        <taxon>Actinomycetota</taxon>
        <taxon>Actinomycetes</taxon>
        <taxon>Micrococcales</taxon>
        <taxon>Micrococcaceae</taxon>
        <taxon>Paenarthrobacter</taxon>
    </lineage>
</organism>
<evidence type="ECO:0000256" key="1">
    <source>
        <dbReference type="ARBA" id="ARBA00003681"/>
    </source>
</evidence>
<dbReference type="Proteomes" id="UP000000637">
    <property type="component" value="Chromosome"/>
</dbReference>
<dbReference type="PROSITE" id="PS51350">
    <property type="entry name" value="PTS_HPR_DOM"/>
    <property type="match status" value="1"/>
</dbReference>
<keyword evidence="5" id="KW-1185">Reference proteome</keyword>
<evidence type="ECO:0000313" key="5">
    <source>
        <dbReference type="Proteomes" id="UP000000637"/>
    </source>
</evidence>
<evidence type="ECO:0000313" key="4">
    <source>
        <dbReference type="EMBL" id="ABM06735.1"/>
    </source>
</evidence>
<dbReference type="InterPro" id="IPR000032">
    <property type="entry name" value="HPr-like"/>
</dbReference>
<dbReference type="HOGENOM" id="CLU_136230_3_0_11"/>
<dbReference type="AlphaFoldDB" id="A1R6U1"/>
<dbReference type="KEGG" id="aau:AAur_2212"/>
<dbReference type="NCBIfam" id="TIGR01003">
    <property type="entry name" value="PTS_HPr_family"/>
    <property type="match status" value="1"/>
</dbReference>
<dbReference type="eggNOG" id="COG1925">
    <property type="taxonomic scope" value="Bacteria"/>
</dbReference>
<dbReference type="PROSITE" id="PS00369">
    <property type="entry name" value="PTS_HPR_HIS"/>
    <property type="match status" value="1"/>
</dbReference>
<dbReference type="SUPFAM" id="SSF55594">
    <property type="entry name" value="HPr-like"/>
    <property type="match status" value="1"/>
</dbReference>
<dbReference type="EMBL" id="CP000474">
    <property type="protein sequence ID" value="ABM06735.1"/>
    <property type="molecule type" value="Genomic_DNA"/>
</dbReference>
<dbReference type="OrthoDB" id="350754at2"/>
<evidence type="ECO:0000256" key="2">
    <source>
        <dbReference type="ARBA" id="ARBA00020422"/>
    </source>
</evidence>
<protein>
    <recommendedName>
        <fullName evidence="2">Phosphocarrier protein HPr</fullName>
    </recommendedName>
</protein>
<reference evidence="4 5" key="1">
    <citation type="journal article" date="2006" name="PLoS Genet.">
        <title>Secrets of soil survival revealed by the genome sequence of Arthrobacter aurescens TC1.</title>
        <authorList>
            <person name="Mongodin E.F."/>
            <person name="Shapir N."/>
            <person name="Daugherty S.C."/>
            <person name="DeBoy R.T."/>
            <person name="Emerson J.B."/>
            <person name="Shvartzbeyn A."/>
            <person name="Radune D."/>
            <person name="Vamathevan J."/>
            <person name="Riggs F."/>
            <person name="Grinberg V."/>
            <person name="Khouri H."/>
            <person name="Wackett L.P."/>
            <person name="Nelson K.E."/>
            <person name="Sadowsky M.J."/>
        </authorList>
    </citation>
    <scope>NUCLEOTIDE SEQUENCE [LARGE SCALE GENOMIC DNA]</scope>
    <source>
        <strain evidence="4 5">TC1</strain>
    </source>
</reference>
<dbReference type="InterPro" id="IPR035895">
    <property type="entry name" value="HPr-like_sf"/>
</dbReference>
<sequence length="128" mass="14068">MRLNVERVRPLRLRWYGSFFRRAIRRTKGAGLPEQKTFVAAEIGLHARAAAVFVRAVTETGLPITIRKQDGLPVDARSLLEVMTEDFEQGCEVFLAVAPEALSAGHTLPEVENALVALSAVLEGTQAR</sequence>
<name>A1R6U1_PAEAT</name>
<comment type="function">
    <text evidence="1">General (non sugar-specific) component of the phosphoenolpyruvate-dependent sugar phosphotransferase system (sugar PTS). This major carbohydrate active-transport system catalyzes the phosphorylation of incoming sugar substrates concomitantly with their translocation across the cell membrane. The phosphoryl group from phosphoenolpyruvate (PEP) is transferred to the phosphoryl carrier protein HPr by enzyme I. Phospho-HPr then transfers it to the PTS EIIA domain.</text>
</comment>
<dbReference type="InterPro" id="IPR001020">
    <property type="entry name" value="PTS_HPr_His_P_site"/>
</dbReference>
<proteinExistence type="predicted"/>
<gene>
    <name evidence="4" type="ordered locus">AAur_2212</name>
</gene>
<dbReference type="Pfam" id="PF00381">
    <property type="entry name" value="PTS-HPr"/>
    <property type="match status" value="1"/>
</dbReference>
<feature type="domain" description="HPr" evidence="3">
    <location>
        <begin position="32"/>
        <end position="128"/>
    </location>
</feature>
<evidence type="ECO:0000259" key="3">
    <source>
        <dbReference type="PROSITE" id="PS51350"/>
    </source>
</evidence>
<accession>A1R6U1</accession>
<dbReference type="Gene3D" id="3.30.1340.10">
    <property type="entry name" value="HPr-like"/>
    <property type="match status" value="1"/>
</dbReference>